<dbReference type="InterPro" id="IPR003018">
    <property type="entry name" value="GAF"/>
</dbReference>
<dbReference type="Gene3D" id="3.30.450.40">
    <property type="match status" value="1"/>
</dbReference>
<evidence type="ECO:0000313" key="4">
    <source>
        <dbReference type="Proteomes" id="UP001165044"/>
    </source>
</evidence>
<evidence type="ECO:0000256" key="1">
    <source>
        <dbReference type="ARBA" id="ARBA00038454"/>
    </source>
</evidence>
<dbReference type="EMBL" id="BSDC01000001">
    <property type="protein sequence ID" value="GLH67118.1"/>
    <property type="molecule type" value="Genomic_DNA"/>
</dbReference>
<sequence length="178" mass="18917">MSEGILLEPVARGTLLSEPARVARLESALPQVLAALEGETDEVAIQATLACLLWETLPQVNWCGFYRRIGERLLAVGPYQGGMGCLRIPFERGVCGACARTETTQLVPDVQAFPGHIACDDATRSELVIPITVGGRLRAVLDLDSPHPSGFSAAEARILEALMARAFSGEVHPSPGIG</sequence>
<dbReference type="InterPro" id="IPR051330">
    <property type="entry name" value="Phosphatase_reg/MetRdx"/>
</dbReference>
<comment type="similarity">
    <text evidence="1">Belongs to the free Met sulfoxide reductase family.</text>
</comment>
<reference evidence="3" key="1">
    <citation type="journal article" date="2023" name="Antonie Van Leeuwenhoek">
        <title>Mesoterricola silvestris gen. nov., sp. nov., Mesoterricola sediminis sp. nov., Geothrix oryzae sp. nov., Geothrix edaphica sp. nov., Geothrix rubra sp. nov., and Geothrix limicola sp. nov., six novel members of Acidobacteriota isolated from soils.</title>
        <authorList>
            <person name="Itoh H."/>
            <person name="Sugisawa Y."/>
            <person name="Mise K."/>
            <person name="Xu Z."/>
            <person name="Kuniyasu M."/>
            <person name="Ushijima N."/>
            <person name="Kawano K."/>
            <person name="Kobayashi E."/>
            <person name="Shiratori Y."/>
            <person name="Masuda Y."/>
            <person name="Senoo K."/>
        </authorList>
    </citation>
    <scope>NUCLEOTIDE SEQUENCE</scope>
    <source>
        <strain evidence="3">Red802</strain>
    </source>
</reference>
<dbReference type="PANTHER" id="PTHR21021:SF15">
    <property type="entry name" value="FREE METHIONINE-R-SULFOXIDE REDUCTASE"/>
    <property type="match status" value="1"/>
</dbReference>
<dbReference type="Pfam" id="PF01590">
    <property type="entry name" value="GAF"/>
    <property type="match status" value="1"/>
</dbReference>
<dbReference type="PROSITE" id="PS01320">
    <property type="entry name" value="UPF0067"/>
    <property type="match status" value="1"/>
</dbReference>
<name>A0ABQ5PXM6_9BACT</name>
<evidence type="ECO:0000259" key="2">
    <source>
        <dbReference type="SMART" id="SM00065"/>
    </source>
</evidence>
<dbReference type="InterPro" id="IPR029016">
    <property type="entry name" value="GAF-like_dom_sf"/>
</dbReference>
<dbReference type="SUPFAM" id="SSF55781">
    <property type="entry name" value="GAF domain-like"/>
    <property type="match status" value="1"/>
</dbReference>
<evidence type="ECO:0000313" key="3">
    <source>
        <dbReference type="EMBL" id="GLH67118.1"/>
    </source>
</evidence>
<keyword evidence="4" id="KW-1185">Reference proteome</keyword>
<organism evidence="3 4">
    <name type="scientific">Geothrix edaphica</name>
    <dbReference type="NCBI Taxonomy" id="2927976"/>
    <lineage>
        <taxon>Bacteria</taxon>
        <taxon>Pseudomonadati</taxon>
        <taxon>Acidobacteriota</taxon>
        <taxon>Holophagae</taxon>
        <taxon>Holophagales</taxon>
        <taxon>Holophagaceae</taxon>
        <taxon>Geothrix</taxon>
    </lineage>
</organism>
<protein>
    <recommendedName>
        <fullName evidence="2">GAF domain-containing protein</fullName>
    </recommendedName>
</protein>
<proteinExistence type="inferred from homology"/>
<dbReference type="Proteomes" id="UP001165044">
    <property type="component" value="Unassembled WGS sequence"/>
</dbReference>
<dbReference type="InterPro" id="IPR000614">
    <property type="entry name" value="FRMsr_CS"/>
</dbReference>
<accession>A0ABQ5PXM6</accession>
<dbReference type="SMART" id="SM00065">
    <property type="entry name" value="GAF"/>
    <property type="match status" value="1"/>
</dbReference>
<gene>
    <name evidence="3" type="ORF">GETHED_14820</name>
</gene>
<comment type="caution">
    <text evidence="3">The sequence shown here is derived from an EMBL/GenBank/DDBJ whole genome shotgun (WGS) entry which is preliminary data.</text>
</comment>
<feature type="domain" description="GAF" evidence="2">
    <location>
        <begin position="24"/>
        <end position="172"/>
    </location>
</feature>
<dbReference type="RefSeq" id="WP_285607981.1">
    <property type="nucleotide sequence ID" value="NZ_BSDC01000001.1"/>
</dbReference>
<dbReference type="PANTHER" id="PTHR21021">
    <property type="entry name" value="GAF/PUTATIVE CYTOSKELETAL PROTEIN"/>
    <property type="match status" value="1"/>
</dbReference>